<feature type="compositionally biased region" description="Basic and acidic residues" evidence="1">
    <location>
        <begin position="1"/>
        <end position="28"/>
    </location>
</feature>
<proteinExistence type="predicted"/>
<dbReference type="InParanoid" id="A0A1Y5RXG0"/>
<feature type="compositionally biased region" description="Acidic residues" evidence="1">
    <location>
        <begin position="226"/>
        <end position="237"/>
    </location>
</feature>
<protein>
    <recommendedName>
        <fullName evidence="4">Amphi-Trp domain-containing protein</fullName>
    </recommendedName>
</protein>
<keyword evidence="3" id="KW-1185">Reference proteome</keyword>
<reference evidence="2 3" key="1">
    <citation type="submission" date="2017-03" db="EMBL/GenBank/DDBJ databases">
        <authorList>
            <person name="Afonso C.L."/>
            <person name="Miller P.J."/>
            <person name="Scott M.A."/>
            <person name="Spackman E."/>
            <person name="Goraichik I."/>
            <person name="Dimitrov K.M."/>
            <person name="Suarez D.L."/>
            <person name="Swayne D.E."/>
        </authorList>
    </citation>
    <scope>NUCLEOTIDE SEQUENCE [LARGE SCALE GENOMIC DNA]</scope>
    <source>
        <strain evidence="2 3">CECT 7691</strain>
    </source>
</reference>
<dbReference type="InterPro" id="IPR027598">
    <property type="entry name" value="Amphi-Trp_dom"/>
</dbReference>
<gene>
    <name evidence="2" type="ORF">OCH7691_00901</name>
</gene>
<feature type="compositionally biased region" description="Low complexity" evidence="1">
    <location>
        <begin position="68"/>
        <end position="92"/>
    </location>
</feature>
<feature type="compositionally biased region" description="Low complexity" evidence="1">
    <location>
        <begin position="29"/>
        <end position="58"/>
    </location>
</feature>
<sequence>MTDRKSRGDSGRKDAEPKAEGTEAEKPASKSGPAAKKPTRKTAPAKTPPATGKTGKTAGESKPPEKPAGPARKAPPSKKPAVPARPVPVKAAAPRRRLAAAAVPSARTTAPRRRADPRRVTGKPTEVVTVTVAPKKSADKPKSAKAAMPIALPALKVKRKERISRSEAVGLLDDILQGLKDGRISIEIDGRRITLAPRQEIKLKLRAERNDKKQEIRLTLGWSAPTDDDNDFEGESE</sequence>
<dbReference type="Proteomes" id="UP000193200">
    <property type="component" value="Unassembled WGS sequence"/>
</dbReference>
<dbReference type="EMBL" id="FWFR01000001">
    <property type="protein sequence ID" value="SLN27578.1"/>
    <property type="molecule type" value="Genomic_DNA"/>
</dbReference>
<feature type="region of interest" description="Disordered" evidence="1">
    <location>
        <begin position="1"/>
        <end position="125"/>
    </location>
</feature>
<organism evidence="2 3">
    <name type="scientific">Oceanibacterium hippocampi</name>
    <dbReference type="NCBI Taxonomy" id="745714"/>
    <lineage>
        <taxon>Bacteria</taxon>
        <taxon>Pseudomonadati</taxon>
        <taxon>Pseudomonadota</taxon>
        <taxon>Alphaproteobacteria</taxon>
        <taxon>Sneathiellales</taxon>
        <taxon>Sneathiellaceae</taxon>
        <taxon>Oceanibacterium</taxon>
    </lineage>
</organism>
<accession>A0A1Y5RXG0</accession>
<evidence type="ECO:0008006" key="4">
    <source>
        <dbReference type="Google" id="ProtNLM"/>
    </source>
</evidence>
<feature type="compositionally biased region" description="Low complexity" evidence="1">
    <location>
        <begin position="99"/>
        <end position="109"/>
    </location>
</feature>
<name>A0A1Y5RXG0_9PROT</name>
<evidence type="ECO:0000313" key="3">
    <source>
        <dbReference type="Proteomes" id="UP000193200"/>
    </source>
</evidence>
<dbReference type="AlphaFoldDB" id="A0A1Y5RXG0"/>
<dbReference type="NCBIfam" id="TIGR04354">
    <property type="entry name" value="amphi-Trp"/>
    <property type="match status" value="1"/>
</dbReference>
<evidence type="ECO:0000256" key="1">
    <source>
        <dbReference type="SAM" id="MobiDB-lite"/>
    </source>
</evidence>
<evidence type="ECO:0000313" key="2">
    <source>
        <dbReference type="EMBL" id="SLN27578.1"/>
    </source>
</evidence>
<dbReference type="RefSeq" id="WP_139839510.1">
    <property type="nucleotide sequence ID" value="NZ_FWFR01000001.1"/>
</dbReference>
<feature type="region of interest" description="Disordered" evidence="1">
    <location>
        <begin position="218"/>
        <end position="237"/>
    </location>
</feature>